<keyword evidence="2" id="KW-1185">Reference proteome</keyword>
<accession>A0ACB6ZPW4</accession>
<organism evidence="1 2">
    <name type="scientific">Thelephora ganbajun</name>
    <name type="common">Ganba fungus</name>
    <dbReference type="NCBI Taxonomy" id="370292"/>
    <lineage>
        <taxon>Eukaryota</taxon>
        <taxon>Fungi</taxon>
        <taxon>Dikarya</taxon>
        <taxon>Basidiomycota</taxon>
        <taxon>Agaricomycotina</taxon>
        <taxon>Agaricomycetes</taxon>
        <taxon>Thelephorales</taxon>
        <taxon>Thelephoraceae</taxon>
        <taxon>Thelephora</taxon>
    </lineage>
</organism>
<protein>
    <submittedName>
        <fullName evidence="1">Oligomeric complex COG6</fullName>
    </submittedName>
</protein>
<reference evidence="1" key="2">
    <citation type="journal article" date="2020" name="Nat. Commun.">
        <title>Large-scale genome sequencing of mycorrhizal fungi provides insights into the early evolution of symbiotic traits.</title>
        <authorList>
            <person name="Miyauchi S."/>
            <person name="Kiss E."/>
            <person name="Kuo A."/>
            <person name="Drula E."/>
            <person name="Kohler A."/>
            <person name="Sanchez-Garcia M."/>
            <person name="Morin E."/>
            <person name="Andreopoulos B."/>
            <person name="Barry K.W."/>
            <person name="Bonito G."/>
            <person name="Buee M."/>
            <person name="Carver A."/>
            <person name="Chen C."/>
            <person name="Cichocki N."/>
            <person name="Clum A."/>
            <person name="Culley D."/>
            <person name="Crous P.W."/>
            <person name="Fauchery L."/>
            <person name="Girlanda M."/>
            <person name="Hayes R.D."/>
            <person name="Keri Z."/>
            <person name="LaButti K."/>
            <person name="Lipzen A."/>
            <person name="Lombard V."/>
            <person name="Magnuson J."/>
            <person name="Maillard F."/>
            <person name="Murat C."/>
            <person name="Nolan M."/>
            <person name="Ohm R.A."/>
            <person name="Pangilinan J."/>
            <person name="Pereira M.F."/>
            <person name="Perotto S."/>
            <person name="Peter M."/>
            <person name="Pfister S."/>
            <person name="Riley R."/>
            <person name="Sitrit Y."/>
            <person name="Stielow J.B."/>
            <person name="Szollosi G."/>
            <person name="Zifcakova L."/>
            <person name="Stursova M."/>
            <person name="Spatafora J.W."/>
            <person name="Tedersoo L."/>
            <person name="Vaario L.M."/>
            <person name="Yamada A."/>
            <person name="Yan M."/>
            <person name="Wang P."/>
            <person name="Xu J."/>
            <person name="Bruns T."/>
            <person name="Baldrian P."/>
            <person name="Vilgalys R."/>
            <person name="Dunand C."/>
            <person name="Henrissat B."/>
            <person name="Grigoriev I.V."/>
            <person name="Hibbett D."/>
            <person name="Nagy L.G."/>
            <person name="Martin F.M."/>
        </authorList>
    </citation>
    <scope>NUCLEOTIDE SEQUENCE</scope>
    <source>
        <strain evidence="1">P2</strain>
    </source>
</reference>
<name>A0ACB6ZPW4_THEGA</name>
<sequence length="721" mass="81326">MATASPSSQPAAPSSRNPVALRLYKILGANFDDEGTRQALKTVSELYGPSSTVHPTARKPAKPSTDSESDEDEEQDTSAAQNTFANTFLGSANVPGDTAARARKHLRRDVENKLTEASHKFLKAFGEVDQIQLDILQEHVATMRMHCDEAESHLEETNESCKSLLERAGSLRQERQDIATKQSIVMLFLSRFTLTDEETEILTSRDVQVGRRFFDIMDKTGGIRQDCQVLMAGEDGPTQIGLDIMSSTSSNLEQAYEKIFRWCSFEFRQMGRETQVEVSPTMREAVTRLRQRQEFLSEALAFLSHSRQTVLLNAFMNALTHGGPGGLPRPIELHAHDPMRYIGDMLAWIHQTIAAEREFLESLFDVKSDMRMVGSVRKFGKNEEEEWIQELMDAAMSKVSVPLKVRVQQTIRSQESSIVSFKIANLLQFYMLTMHRTIGEDALLSQTLNEITDVAYKSFFDSTAAHGKALLGVALDLDGLEVIPPLAIQDHGQVLREIVVVYESSLLEDESPEQQAAGAKQIIDSMVDPAVEMCLTASEEKRKLRQRWDYRVFVLNCLTYIKSVIEPYMFTKEKQEVIDKLIDERVEDLVYDHYQNLTRDAGLYEAFAVCFNHTSGEPMSRIPATEPEALQTALHQFSVWLSDIGVVHSPRLARLTIQSLNNRVHHAALERLANSYQRLCEEVKKPSNRYEAAATLLGSERPFGQVRLLWQIFGLQDQEGA</sequence>
<proteinExistence type="predicted"/>
<dbReference type="Proteomes" id="UP000886501">
    <property type="component" value="Unassembled WGS sequence"/>
</dbReference>
<dbReference type="EMBL" id="MU117975">
    <property type="protein sequence ID" value="KAF9651463.1"/>
    <property type="molecule type" value="Genomic_DNA"/>
</dbReference>
<evidence type="ECO:0000313" key="1">
    <source>
        <dbReference type="EMBL" id="KAF9651463.1"/>
    </source>
</evidence>
<evidence type="ECO:0000313" key="2">
    <source>
        <dbReference type="Proteomes" id="UP000886501"/>
    </source>
</evidence>
<gene>
    <name evidence="1" type="ORF">BDM02DRAFT_3110527</name>
</gene>
<comment type="caution">
    <text evidence="1">The sequence shown here is derived from an EMBL/GenBank/DDBJ whole genome shotgun (WGS) entry which is preliminary data.</text>
</comment>
<reference evidence="1" key="1">
    <citation type="submission" date="2019-10" db="EMBL/GenBank/DDBJ databases">
        <authorList>
            <consortium name="DOE Joint Genome Institute"/>
            <person name="Kuo A."/>
            <person name="Miyauchi S."/>
            <person name="Kiss E."/>
            <person name="Drula E."/>
            <person name="Kohler A."/>
            <person name="Sanchez-Garcia M."/>
            <person name="Andreopoulos B."/>
            <person name="Barry K.W."/>
            <person name="Bonito G."/>
            <person name="Buee M."/>
            <person name="Carver A."/>
            <person name="Chen C."/>
            <person name="Cichocki N."/>
            <person name="Clum A."/>
            <person name="Culley D."/>
            <person name="Crous P.W."/>
            <person name="Fauchery L."/>
            <person name="Girlanda M."/>
            <person name="Hayes R."/>
            <person name="Keri Z."/>
            <person name="Labutti K."/>
            <person name="Lipzen A."/>
            <person name="Lombard V."/>
            <person name="Magnuson J."/>
            <person name="Maillard F."/>
            <person name="Morin E."/>
            <person name="Murat C."/>
            <person name="Nolan M."/>
            <person name="Ohm R."/>
            <person name="Pangilinan J."/>
            <person name="Pereira M."/>
            <person name="Perotto S."/>
            <person name="Peter M."/>
            <person name="Riley R."/>
            <person name="Sitrit Y."/>
            <person name="Stielow B."/>
            <person name="Szollosi G."/>
            <person name="Zifcakova L."/>
            <person name="Stursova M."/>
            <person name="Spatafora J.W."/>
            <person name="Tedersoo L."/>
            <person name="Vaario L.-M."/>
            <person name="Yamada A."/>
            <person name="Yan M."/>
            <person name="Wang P."/>
            <person name="Xu J."/>
            <person name="Bruns T."/>
            <person name="Baldrian P."/>
            <person name="Vilgalys R."/>
            <person name="Henrissat B."/>
            <person name="Grigoriev I.V."/>
            <person name="Hibbett D."/>
            <person name="Nagy L.G."/>
            <person name="Martin F.M."/>
        </authorList>
    </citation>
    <scope>NUCLEOTIDE SEQUENCE</scope>
    <source>
        <strain evidence="1">P2</strain>
    </source>
</reference>